<evidence type="ECO:0000313" key="5">
    <source>
        <dbReference type="EMBL" id="GKT06598.1"/>
    </source>
</evidence>
<dbReference type="InterPro" id="IPR036388">
    <property type="entry name" value="WH-like_DNA-bd_sf"/>
</dbReference>
<feature type="domain" description="HTH marR-type" evidence="4">
    <location>
        <begin position="1"/>
        <end position="139"/>
    </location>
</feature>
<gene>
    <name evidence="5" type="ORF">JCM31185_18850</name>
</gene>
<dbReference type="EMBL" id="BQXO01000007">
    <property type="protein sequence ID" value="GKT06598.1"/>
    <property type="molecule type" value="Genomic_DNA"/>
</dbReference>
<keyword evidence="2" id="KW-0238">DNA-binding</keyword>
<protein>
    <recommendedName>
        <fullName evidence="4">HTH marR-type domain-containing protein</fullName>
    </recommendedName>
</protein>
<comment type="caution">
    <text evidence="5">The sequence shown here is derived from an EMBL/GenBank/DDBJ whole genome shotgun (WGS) entry which is preliminary data.</text>
</comment>
<dbReference type="Proteomes" id="UP001628078">
    <property type="component" value="Unassembled WGS sequence"/>
</dbReference>
<sequence length="157" mass="18699">MTDLELMRAFDEEYLFVGRFLSEFISAPDREYGLSHEQWLILEAIEEHDRWLLADLADMLHVTRPAVSSKISVLVRMSLIEQQEDPEDRRKKFLKLTDKGRKILKKLRDIHAQRFQEWLAVLGREEAQRALLIVQKIEKELVPNDPWTNTQHLRNHE</sequence>
<evidence type="ECO:0000256" key="3">
    <source>
        <dbReference type="ARBA" id="ARBA00023163"/>
    </source>
</evidence>
<organism evidence="5 6">
    <name type="scientific">Furfurilactobacillus curtus</name>
    <dbReference type="NCBI Taxonomy" id="1746200"/>
    <lineage>
        <taxon>Bacteria</taxon>
        <taxon>Bacillati</taxon>
        <taxon>Bacillota</taxon>
        <taxon>Bacilli</taxon>
        <taxon>Lactobacillales</taxon>
        <taxon>Lactobacillaceae</taxon>
        <taxon>Furfurilactobacillus</taxon>
    </lineage>
</organism>
<evidence type="ECO:0000313" key="6">
    <source>
        <dbReference type="Proteomes" id="UP001628078"/>
    </source>
</evidence>
<dbReference type="PROSITE" id="PS50995">
    <property type="entry name" value="HTH_MARR_2"/>
    <property type="match status" value="1"/>
</dbReference>
<dbReference type="SUPFAM" id="SSF46785">
    <property type="entry name" value="Winged helix' DNA-binding domain"/>
    <property type="match status" value="1"/>
</dbReference>
<evidence type="ECO:0000256" key="2">
    <source>
        <dbReference type="ARBA" id="ARBA00023125"/>
    </source>
</evidence>
<dbReference type="PRINTS" id="PR00598">
    <property type="entry name" value="HTHMARR"/>
</dbReference>
<dbReference type="PROSITE" id="PS01117">
    <property type="entry name" value="HTH_MARR_1"/>
    <property type="match status" value="1"/>
</dbReference>
<dbReference type="SMART" id="SM00347">
    <property type="entry name" value="HTH_MARR"/>
    <property type="match status" value="1"/>
</dbReference>
<dbReference type="Gene3D" id="1.10.10.10">
    <property type="entry name" value="Winged helix-like DNA-binding domain superfamily/Winged helix DNA-binding domain"/>
    <property type="match status" value="1"/>
</dbReference>
<dbReference type="InterPro" id="IPR039422">
    <property type="entry name" value="MarR/SlyA-like"/>
</dbReference>
<evidence type="ECO:0000259" key="4">
    <source>
        <dbReference type="PROSITE" id="PS50995"/>
    </source>
</evidence>
<proteinExistence type="predicted"/>
<dbReference type="InterPro" id="IPR023187">
    <property type="entry name" value="Tscrpt_reg_MarR-type_CS"/>
</dbReference>
<keyword evidence="3" id="KW-0804">Transcription</keyword>
<dbReference type="RefSeq" id="WP_407884879.1">
    <property type="nucleotide sequence ID" value="NZ_BQXO01000007.1"/>
</dbReference>
<evidence type="ECO:0000256" key="1">
    <source>
        <dbReference type="ARBA" id="ARBA00023015"/>
    </source>
</evidence>
<reference evidence="5 6" key="1">
    <citation type="submission" date="2022-03" db="EMBL/GenBank/DDBJ databases">
        <title>Draft genome sequence of Furfurilactobacillus curtus JCM 31185.</title>
        <authorList>
            <person name="Suzuki S."/>
            <person name="Endo A."/>
            <person name="Kajikawa A."/>
        </authorList>
    </citation>
    <scope>NUCLEOTIDE SEQUENCE [LARGE SCALE GENOMIC DNA]</scope>
    <source>
        <strain evidence="5 6">JCM 31185</strain>
    </source>
</reference>
<keyword evidence="1" id="KW-0805">Transcription regulation</keyword>
<dbReference type="PANTHER" id="PTHR33164">
    <property type="entry name" value="TRANSCRIPTIONAL REGULATOR, MARR FAMILY"/>
    <property type="match status" value="1"/>
</dbReference>
<dbReference type="Pfam" id="PF12802">
    <property type="entry name" value="MarR_2"/>
    <property type="match status" value="1"/>
</dbReference>
<dbReference type="InterPro" id="IPR036390">
    <property type="entry name" value="WH_DNA-bd_sf"/>
</dbReference>
<name>A0ABQ5JQH8_9LACO</name>
<keyword evidence="6" id="KW-1185">Reference proteome</keyword>
<accession>A0ABQ5JQH8</accession>
<dbReference type="InterPro" id="IPR000835">
    <property type="entry name" value="HTH_MarR-typ"/>
</dbReference>
<dbReference type="PANTHER" id="PTHR33164:SF43">
    <property type="entry name" value="HTH-TYPE TRANSCRIPTIONAL REPRESSOR YETL"/>
    <property type="match status" value="1"/>
</dbReference>